<evidence type="ECO:0000313" key="2">
    <source>
        <dbReference type="EMBL" id="HGM46131.1"/>
    </source>
</evidence>
<accession>A0A7C4H7X3</accession>
<dbReference type="InterPro" id="IPR012340">
    <property type="entry name" value="NA-bd_OB-fold"/>
</dbReference>
<dbReference type="SUPFAM" id="SSF50249">
    <property type="entry name" value="Nucleic acid-binding proteins"/>
    <property type="match status" value="1"/>
</dbReference>
<dbReference type="Gene3D" id="2.40.50.140">
    <property type="entry name" value="Nucleic acid-binding proteins"/>
    <property type="match status" value="1"/>
</dbReference>
<gene>
    <name evidence="2" type="ORF">ENU21_00050</name>
</gene>
<reference evidence="2" key="1">
    <citation type="journal article" date="2020" name="mSystems">
        <title>Genome- and Community-Level Interaction Insights into Carbon Utilization and Element Cycling Functions of Hydrothermarchaeota in Hydrothermal Sediment.</title>
        <authorList>
            <person name="Zhou Z."/>
            <person name="Liu Y."/>
            <person name="Xu W."/>
            <person name="Pan J."/>
            <person name="Luo Z.H."/>
            <person name="Li M."/>
        </authorList>
    </citation>
    <scope>NUCLEOTIDE SEQUENCE</scope>
    <source>
        <strain evidence="2">SpSt-649</strain>
    </source>
</reference>
<dbReference type="CDD" id="cd04491">
    <property type="entry name" value="SoSSB_OBF"/>
    <property type="match status" value="1"/>
</dbReference>
<keyword evidence="2" id="KW-0238">DNA-binding</keyword>
<name>A0A7C4H7X3_THEPE</name>
<evidence type="ECO:0000259" key="1">
    <source>
        <dbReference type="Pfam" id="PF21473"/>
    </source>
</evidence>
<feature type="domain" description="Single-stranded DNA binding protein Ssb-like OB fold" evidence="1">
    <location>
        <begin position="16"/>
        <end position="105"/>
    </location>
</feature>
<dbReference type="AlphaFoldDB" id="A0A7C4H7X3"/>
<comment type="caution">
    <text evidence="2">The sequence shown here is derived from an EMBL/GenBank/DDBJ whole genome shotgun (WGS) entry which is preliminary data.</text>
</comment>
<protein>
    <submittedName>
        <fullName evidence="2">Single-stranded DNA-binding protein</fullName>
    </submittedName>
</protein>
<proteinExistence type="predicted"/>
<sequence length="140" mass="15858">MERSGDLKKVKIAEINPGTRRFSVTFKVLEVGEEKSIVSRRDGAEHRVADVLVGDDTGVILLTAWDDEIDKFRELLGSTLSLMNGYVSLYRGSLRLGLGRYGTLQPSGEEIPSINTENNVSARTYEDRRPRFQGRRPRRF</sequence>
<dbReference type="PANTHER" id="PTHR31472">
    <property type="entry name" value="OS05G0244600 PROTEIN"/>
    <property type="match status" value="1"/>
</dbReference>
<dbReference type="InterPro" id="IPR048970">
    <property type="entry name" value="OB_Ssb-like"/>
</dbReference>
<dbReference type="PANTHER" id="PTHR31472:SF5">
    <property type="entry name" value="OS05G0244600 PROTEIN"/>
    <property type="match status" value="1"/>
</dbReference>
<dbReference type="GO" id="GO:0003677">
    <property type="term" value="F:DNA binding"/>
    <property type="evidence" value="ECO:0007669"/>
    <property type="project" value="UniProtKB-KW"/>
</dbReference>
<dbReference type="EMBL" id="DTBQ01000002">
    <property type="protein sequence ID" value="HGM46131.1"/>
    <property type="molecule type" value="Genomic_DNA"/>
</dbReference>
<organism evidence="2">
    <name type="scientific">Thermofilum pendens</name>
    <dbReference type="NCBI Taxonomy" id="2269"/>
    <lineage>
        <taxon>Archaea</taxon>
        <taxon>Thermoproteota</taxon>
        <taxon>Thermoprotei</taxon>
        <taxon>Thermofilales</taxon>
        <taxon>Thermofilaceae</taxon>
        <taxon>Thermofilum</taxon>
    </lineage>
</organism>
<dbReference type="Pfam" id="PF21473">
    <property type="entry name" value="OB_Ssb-like"/>
    <property type="match status" value="1"/>
</dbReference>